<reference evidence="5 6" key="1">
    <citation type="submission" date="2020-02" db="EMBL/GenBank/DDBJ databases">
        <title>A chromosome-scale genome assembly of the black bullhead catfish (Ameiurus melas).</title>
        <authorList>
            <person name="Wen M."/>
            <person name="Zham M."/>
            <person name="Cabau C."/>
            <person name="Klopp C."/>
            <person name="Donnadieu C."/>
            <person name="Roques C."/>
            <person name="Bouchez O."/>
            <person name="Lampietro C."/>
            <person name="Jouanno E."/>
            <person name="Herpin A."/>
            <person name="Louis A."/>
            <person name="Berthelot C."/>
            <person name="Parey E."/>
            <person name="Roest-Crollius H."/>
            <person name="Braasch I."/>
            <person name="Postlethwait J."/>
            <person name="Robinson-Rechavi M."/>
            <person name="Echchiki A."/>
            <person name="Begum T."/>
            <person name="Montfort J."/>
            <person name="Schartl M."/>
            <person name="Bobe J."/>
            <person name="Guiguen Y."/>
        </authorList>
    </citation>
    <scope>NUCLEOTIDE SEQUENCE [LARGE SCALE GENOMIC DNA]</scope>
    <source>
        <strain evidence="5">M_S1</strain>
        <tissue evidence="5">Blood</tissue>
    </source>
</reference>
<keyword evidence="6" id="KW-1185">Reference proteome</keyword>
<dbReference type="PANTHER" id="PTHR47061">
    <property type="entry name" value="LYR MOTIF-CONTAINING PROTEIN 9"/>
    <property type="match status" value="1"/>
</dbReference>
<evidence type="ECO:0000259" key="4">
    <source>
        <dbReference type="Pfam" id="PF05347"/>
    </source>
</evidence>
<dbReference type="AlphaFoldDB" id="A0A7J6AUN7"/>
<name>A0A7J6AUN7_AMEME</name>
<dbReference type="EMBL" id="JAAGNN010000008">
    <property type="protein sequence ID" value="KAF4086390.1"/>
    <property type="molecule type" value="Genomic_DNA"/>
</dbReference>
<organism evidence="5 6">
    <name type="scientific">Ameiurus melas</name>
    <name type="common">Black bullhead</name>
    <name type="synonym">Silurus melas</name>
    <dbReference type="NCBI Taxonomy" id="219545"/>
    <lineage>
        <taxon>Eukaryota</taxon>
        <taxon>Metazoa</taxon>
        <taxon>Chordata</taxon>
        <taxon>Craniata</taxon>
        <taxon>Vertebrata</taxon>
        <taxon>Euteleostomi</taxon>
        <taxon>Actinopterygii</taxon>
        <taxon>Neopterygii</taxon>
        <taxon>Teleostei</taxon>
        <taxon>Ostariophysi</taxon>
        <taxon>Siluriformes</taxon>
        <taxon>Ictaluridae</taxon>
        <taxon>Ameiurus</taxon>
    </lineage>
</organism>
<proteinExistence type="inferred from homology"/>
<dbReference type="InterPro" id="IPR045291">
    <property type="entry name" value="Complex1_LYR_LYRM9"/>
</dbReference>
<comment type="caution">
    <text evidence="5">The sequence shown here is derived from an EMBL/GenBank/DDBJ whole genome shotgun (WGS) entry which is preliminary data.</text>
</comment>
<dbReference type="InterPro" id="IPR052151">
    <property type="entry name" value="Complex_I_LYR"/>
</dbReference>
<dbReference type="InterPro" id="IPR008011">
    <property type="entry name" value="Complex1_LYR_dom"/>
</dbReference>
<dbReference type="OrthoDB" id="190541at2759"/>
<accession>A0A7J6AUN7</accession>
<evidence type="ECO:0000256" key="1">
    <source>
        <dbReference type="ARBA" id="ARBA00025757"/>
    </source>
</evidence>
<evidence type="ECO:0000256" key="2">
    <source>
        <dbReference type="ARBA" id="ARBA00026234"/>
    </source>
</evidence>
<gene>
    <name evidence="5" type="ORF">AMELA_G00105750</name>
</gene>
<evidence type="ECO:0000313" key="5">
    <source>
        <dbReference type="EMBL" id="KAF4086390.1"/>
    </source>
</evidence>
<protein>
    <recommendedName>
        <fullName evidence="2">LYR motif-containing protein 9</fullName>
    </recommendedName>
</protein>
<evidence type="ECO:0000313" key="6">
    <source>
        <dbReference type="Proteomes" id="UP000593565"/>
    </source>
</evidence>
<comment type="similarity">
    <text evidence="1">Belongs to the complex I LYR family. LYRM9 subfamily.</text>
</comment>
<evidence type="ECO:0000256" key="3">
    <source>
        <dbReference type="SAM" id="MobiDB-lite"/>
    </source>
</evidence>
<dbReference type="Proteomes" id="UP000593565">
    <property type="component" value="Unassembled WGS sequence"/>
</dbReference>
<sequence>MRHRHTNTGSYFSKNHESTLTAPIPRLSREKEPLYCTRSGTLRTQCEPERMAPLPGAELVRTPVQLYRYLLRCCKLLPSPAMQAHYRHTARQSYNSHADEDDPERIRLIVQRAISDADWILNKYVKKTGSPGQDETGQNNSDRR</sequence>
<feature type="compositionally biased region" description="Polar residues" evidence="3">
    <location>
        <begin position="7"/>
        <end position="21"/>
    </location>
</feature>
<feature type="domain" description="Complex 1 LYR protein" evidence="4">
    <location>
        <begin position="62"/>
        <end position="117"/>
    </location>
</feature>
<dbReference type="Pfam" id="PF05347">
    <property type="entry name" value="Complex1_LYR"/>
    <property type="match status" value="1"/>
</dbReference>
<dbReference type="PANTHER" id="PTHR47061:SF1">
    <property type="entry name" value="LYR MOTIF-CONTAINING PROTEIN 9"/>
    <property type="match status" value="1"/>
</dbReference>
<dbReference type="CDD" id="cd20269">
    <property type="entry name" value="Complex1_LYR_LYRM9"/>
    <property type="match status" value="1"/>
</dbReference>
<feature type="region of interest" description="Disordered" evidence="3">
    <location>
        <begin position="1"/>
        <end position="24"/>
    </location>
</feature>